<evidence type="ECO:0000256" key="4">
    <source>
        <dbReference type="ARBA" id="ARBA00022643"/>
    </source>
</evidence>
<dbReference type="InterPro" id="IPR050074">
    <property type="entry name" value="DHO_dehydrogenase"/>
</dbReference>
<reference evidence="9" key="1">
    <citation type="journal article" date="2019" name="Int. J. Syst. Evol. Microbiol.">
        <title>The Global Catalogue of Microorganisms (GCM) 10K type strain sequencing project: providing services to taxonomists for standard genome sequencing and annotation.</title>
        <authorList>
            <consortium name="The Broad Institute Genomics Platform"/>
            <consortium name="The Broad Institute Genome Sequencing Center for Infectious Disease"/>
            <person name="Wu L."/>
            <person name="Ma J."/>
        </authorList>
    </citation>
    <scope>NUCLEOTIDE SEQUENCE [LARGE SCALE GENOMIC DNA]</scope>
    <source>
        <strain evidence="9">JCM 15134</strain>
    </source>
</reference>
<dbReference type="InterPro" id="IPR012135">
    <property type="entry name" value="Dihydroorotate_DH_1_2"/>
</dbReference>
<evidence type="ECO:0000256" key="1">
    <source>
        <dbReference type="ARBA" id="ARBA00001917"/>
    </source>
</evidence>
<dbReference type="InterPro" id="IPR005720">
    <property type="entry name" value="Dihydroorotate_DH_cat"/>
</dbReference>
<keyword evidence="3" id="KW-0285">Flavoprotein</keyword>
<comment type="pathway">
    <text evidence="2">Pyrimidine metabolism; UMP biosynthesis via de novo pathway.</text>
</comment>
<evidence type="ECO:0000256" key="6">
    <source>
        <dbReference type="ARBA" id="ARBA00023002"/>
    </source>
</evidence>
<keyword evidence="5" id="KW-0665">Pyrimidine biosynthesis</keyword>
<dbReference type="SUPFAM" id="SSF51395">
    <property type="entry name" value="FMN-linked oxidoreductases"/>
    <property type="match status" value="1"/>
</dbReference>
<dbReference type="PIRSF" id="PIRSF000164">
    <property type="entry name" value="DHO_oxidase"/>
    <property type="match status" value="1"/>
</dbReference>
<dbReference type="Gene3D" id="3.20.20.70">
    <property type="entry name" value="Aldolase class I"/>
    <property type="match status" value="1"/>
</dbReference>
<evidence type="ECO:0000256" key="5">
    <source>
        <dbReference type="ARBA" id="ARBA00022975"/>
    </source>
</evidence>
<comment type="caution">
    <text evidence="8">The sequence shown here is derived from an EMBL/GenBank/DDBJ whole genome shotgun (WGS) entry which is preliminary data.</text>
</comment>
<dbReference type="PANTHER" id="PTHR48109">
    <property type="entry name" value="DIHYDROOROTATE DEHYDROGENASE (QUINONE), MITOCHONDRIAL-RELATED"/>
    <property type="match status" value="1"/>
</dbReference>
<feature type="domain" description="Dihydroorotate dehydrogenase catalytic" evidence="7">
    <location>
        <begin position="92"/>
        <end position="291"/>
    </location>
</feature>
<dbReference type="EMBL" id="BAAAET010000003">
    <property type="protein sequence ID" value="GAA0694945.1"/>
    <property type="molecule type" value="Genomic_DNA"/>
</dbReference>
<evidence type="ECO:0000256" key="3">
    <source>
        <dbReference type="ARBA" id="ARBA00022630"/>
    </source>
</evidence>
<dbReference type="NCBIfam" id="NF005741">
    <property type="entry name" value="PRK07565.1"/>
    <property type="match status" value="1"/>
</dbReference>
<evidence type="ECO:0000313" key="8">
    <source>
        <dbReference type="EMBL" id="GAA0694945.1"/>
    </source>
</evidence>
<proteinExistence type="predicted"/>
<dbReference type="PROSITE" id="PS51257">
    <property type="entry name" value="PROKAR_LIPOPROTEIN"/>
    <property type="match status" value="1"/>
</dbReference>
<evidence type="ECO:0000313" key="9">
    <source>
        <dbReference type="Proteomes" id="UP001499915"/>
    </source>
</evidence>
<keyword evidence="4" id="KW-0288">FMN</keyword>
<dbReference type="RefSeq" id="WP_343806085.1">
    <property type="nucleotide sequence ID" value="NZ_BAAAET010000003.1"/>
</dbReference>
<dbReference type="Proteomes" id="UP001499915">
    <property type="component" value="Unassembled WGS sequence"/>
</dbReference>
<protein>
    <submittedName>
        <fullName evidence="8">Dihydroorotate dehydrogenase-like protein</fullName>
    </submittedName>
</protein>
<evidence type="ECO:0000259" key="7">
    <source>
        <dbReference type="Pfam" id="PF01180"/>
    </source>
</evidence>
<sequence>MSKRLHTHYLGLDLDNPLVPSASPLTATLAGACRLEDAGAGAIVMHSLFEEECSRDHALLHHFLYEQEIGHGEADDYLPVPDSFRTAEEHYLERLAEMKARLQIPVIASFNGVSSRGWAEYARQLAGAGADALELNIYHIAASAQECGAAVEQRYLDVLSEVRQAVPELPLALKLSSRFSSPVHLVAQLQAQGADAVVLFNRFLEPTLDLDTLKIIPQLKLSTADELNERLRWTAIMRAQVGLDIAVTGGVHSAEDVIRTQLVGAQVAQLASVLMQQGESVLGQMKAEMLNWLDDKEYESLDQLRGSVCHANAADPSGWERANYLDTLDLWHP</sequence>
<keyword evidence="6" id="KW-0560">Oxidoreductase</keyword>
<keyword evidence="9" id="KW-1185">Reference proteome</keyword>
<name>A0ABP3TAA5_9GAMM</name>
<organism evidence="8 9">
    <name type="scientific">Marinobacterium maritimum</name>
    <dbReference type="NCBI Taxonomy" id="500162"/>
    <lineage>
        <taxon>Bacteria</taxon>
        <taxon>Pseudomonadati</taxon>
        <taxon>Pseudomonadota</taxon>
        <taxon>Gammaproteobacteria</taxon>
        <taxon>Oceanospirillales</taxon>
        <taxon>Oceanospirillaceae</taxon>
        <taxon>Marinobacterium</taxon>
    </lineage>
</organism>
<accession>A0ABP3TAA5</accession>
<comment type="cofactor">
    <cofactor evidence="1">
        <name>FMN</name>
        <dbReference type="ChEBI" id="CHEBI:58210"/>
    </cofactor>
</comment>
<dbReference type="Pfam" id="PF01180">
    <property type="entry name" value="DHO_dh"/>
    <property type="match status" value="1"/>
</dbReference>
<evidence type="ECO:0000256" key="2">
    <source>
        <dbReference type="ARBA" id="ARBA00004725"/>
    </source>
</evidence>
<gene>
    <name evidence="8" type="ORF">GCM10009104_23120</name>
</gene>
<dbReference type="InterPro" id="IPR013785">
    <property type="entry name" value="Aldolase_TIM"/>
</dbReference>
<dbReference type="PANTHER" id="PTHR48109:SF3">
    <property type="entry name" value="SLL0744 PROTEIN"/>
    <property type="match status" value="1"/>
</dbReference>